<keyword evidence="1" id="KW-0496">Mitochondrion</keyword>
<geneLocation type="mitochondrion" evidence="1"/>
<proteinExistence type="predicted"/>
<dbReference type="EMBL" id="LKAM01000006">
    <property type="protein sequence ID" value="KUM47899.1"/>
    <property type="molecule type" value="Genomic_DNA"/>
</dbReference>
<comment type="caution">
    <text evidence="1">The sequence shown here is derived from an EMBL/GenBank/DDBJ whole genome shotgun (WGS) entry which is preliminary data.</text>
</comment>
<dbReference type="AlphaFoldDB" id="A0A101LYV2"/>
<reference evidence="1" key="1">
    <citation type="journal article" date="2015" name="Genome Biol. Evol.">
        <title>Organellar Genomes of White Spruce (Picea glauca): Assembly and Annotation.</title>
        <authorList>
            <person name="Jackman S.D."/>
            <person name="Warren R.L."/>
            <person name="Gibb E.A."/>
            <person name="Vandervalk B.P."/>
            <person name="Mohamadi H."/>
            <person name="Chu J."/>
            <person name="Raymond A."/>
            <person name="Pleasance S."/>
            <person name="Coope R."/>
            <person name="Wildung M.R."/>
            <person name="Ritland C.E."/>
            <person name="Bousquet J."/>
            <person name="Jones S.J."/>
            <person name="Bohlmann J."/>
            <person name="Birol I."/>
        </authorList>
    </citation>
    <scope>NUCLEOTIDE SEQUENCE [LARGE SCALE GENOMIC DNA]</scope>
    <source>
        <tissue evidence="1">Flushing bud</tissue>
    </source>
</reference>
<protein>
    <submittedName>
        <fullName evidence="1">Uncharacterized protein</fullName>
    </submittedName>
</protein>
<evidence type="ECO:0000313" key="1">
    <source>
        <dbReference type="EMBL" id="KUM47899.1"/>
    </source>
</evidence>
<name>A0A101LYV2_PICGL</name>
<accession>A0A101LYV2</accession>
<gene>
    <name evidence="1" type="ORF">ABT39_MTgene4894</name>
</gene>
<sequence>MAGSTEATAALGTCASPAPRYAAPGYGTVRAASTDSTDASTTLASVALSILLDEVLALDLHLYLNLRLQALP</sequence>
<organism evidence="1">
    <name type="scientific">Picea glauca</name>
    <name type="common">White spruce</name>
    <name type="synonym">Pinus glauca</name>
    <dbReference type="NCBI Taxonomy" id="3330"/>
    <lineage>
        <taxon>Eukaryota</taxon>
        <taxon>Viridiplantae</taxon>
        <taxon>Streptophyta</taxon>
        <taxon>Embryophyta</taxon>
        <taxon>Tracheophyta</taxon>
        <taxon>Spermatophyta</taxon>
        <taxon>Pinopsida</taxon>
        <taxon>Pinidae</taxon>
        <taxon>Conifers I</taxon>
        <taxon>Pinales</taxon>
        <taxon>Pinaceae</taxon>
        <taxon>Picea</taxon>
    </lineage>
</organism>